<dbReference type="InterPro" id="IPR016181">
    <property type="entry name" value="Acyl_CoA_acyltransferase"/>
</dbReference>
<evidence type="ECO:0000313" key="3">
    <source>
        <dbReference type="Proteomes" id="UP000182945"/>
    </source>
</evidence>
<gene>
    <name evidence="2" type="ORF">BME96_13980</name>
</gene>
<dbReference type="EMBL" id="CP017962">
    <property type="protein sequence ID" value="APC50276.1"/>
    <property type="molecule type" value="Genomic_DNA"/>
</dbReference>
<accession>A0AAC9NN66</accession>
<proteinExistence type="predicted"/>
<evidence type="ECO:0000313" key="2">
    <source>
        <dbReference type="EMBL" id="APC50276.1"/>
    </source>
</evidence>
<feature type="domain" description="N-acetyltransferase" evidence="1">
    <location>
        <begin position="91"/>
        <end position="228"/>
    </location>
</feature>
<dbReference type="GO" id="GO:0016747">
    <property type="term" value="F:acyltransferase activity, transferring groups other than amino-acyl groups"/>
    <property type="evidence" value="ECO:0007669"/>
    <property type="project" value="InterPro"/>
</dbReference>
<dbReference type="Gene3D" id="3.40.630.30">
    <property type="match status" value="1"/>
</dbReference>
<sequence length="229" mass="26177">MQTYLRPTPWDQRNFHIPTYELTSISEEALHQSNEQEGHFTLKIDPLTNTELLNKYGFYYVDTLIEPVCHKSDLKYTEKDGVELSYTFNKNEILRITAEAFQGGRFHRDYNIPDFMADNRYVNWVKDLIEKNQIIALKYEGSIAGFYAYEGNKILLLGMDASYRGKGLAKPFLSKGASEHFSLIDEDELVTSISPSNLPSLNLFISTGFKLRNTVDVYHKLNGSLPVGG</sequence>
<protein>
    <submittedName>
        <fullName evidence="2">GNAT family N-acetyltransferase</fullName>
    </submittedName>
</protein>
<evidence type="ECO:0000259" key="1">
    <source>
        <dbReference type="PROSITE" id="PS51186"/>
    </source>
</evidence>
<name>A0AAC9NN66_VIRHA</name>
<dbReference type="PROSITE" id="PS51186">
    <property type="entry name" value="GNAT"/>
    <property type="match status" value="1"/>
</dbReference>
<dbReference type="InterPro" id="IPR000182">
    <property type="entry name" value="GNAT_dom"/>
</dbReference>
<organism evidence="2 3">
    <name type="scientific">Virgibacillus halodenitrificans</name>
    <name type="common">Bacillus halodenitrificans</name>
    <dbReference type="NCBI Taxonomy" id="1482"/>
    <lineage>
        <taxon>Bacteria</taxon>
        <taxon>Bacillati</taxon>
        <taxon>Bacillota</taxon>
        <taxon>Bacilli</taxon>
        <taxon>Bacillales</taxon>
        <taxon>Bacillaceae</taxon>
        <taxon>Virgibacillus</taxon>
    </lineage>
</organism>
<dbReference type="Proteomes" id="UP000182945">
    <property type="component" value="Chromosome"/>
</dbReference>
<dbReference type="KEGG" id="vhl:BME96_13980"/>
<dbReference type="AlphaFoldDB" id="A0AAC9NN66"/>
<dbReference type="SUPFAM" id="SSF55729">
    <property type="entry name" value="Acyl-CoA N-acyltransferases (Nat)"/>
    <property type="match status" value="1"/>
</dbReference>
<reference evidence="2 3" key="1">
    <citation type="submission" date="2016-11" db="EMBL/GenBank/DDBJ databases">
        <title>Complete genome sequencing of Virgibacillus halodenitrificans PDB-F2.</title>
        <authorList>
            <person name="Sun Z."/>
            <person name="Zhou Y."/>
            <person name="Li H."/>
        </authorList>
    </citation>
    <scope>NUCLEOTIDE SEQUENCE [LARGE SCALE GENOMIC DNA]</scope>
    <source>
        <strain evidence="2 3">PDB-F2</strain>
    </source>
</reference>